<dbReference type="AlphaFoldDB" id="A0A7S0U118"/>
<gene>
    <name evidence="1" type="ORF">HAND1043_LOCUS16201</name>
</gene>
<evidence type="ECO:0000313" key="1">
    <source>
        <dbReference type="EMBL" id="CAD8749697.1"/>
    </source>
</evidence>
<accession>A0A7S0U118</accession>
<name>A0A7S0U118_HEMAN</name>
<protein>
    <submittedName>
        <fullName evidence="1">Uncharacterized protein</fullName>
    </submittedName>
</protein>
<proteinExistence type="predicted"/>
<reference evidence="1" key="1">
    <citation type="submission" date="2021-01" db="EMBL/GenBank/DDBJ databases">
        <authorList>
            <person name="Corre E."/>
            <person name="Pelletier E."/>
            <person name="Niang G."/>
            <person name="Scheremetjew M."/>
            <person name="Finn R."/>
            <person name="Kale V."/>
            <person name="Holt S."/>
            <person name="Cochrane G."/>
            <person name="Meng A."/>
            <person name="Brown T."/>
            <person name="Cohen L."/>
        </authorList>
    </citation>
    <scope>NUCLEOTIDE SEQUENCE</scope>
    <source>
        <strain evidence="1">CCMP441</strain>
    </source>
</reference>
<dbReference type="EMBL" id="HBFK01026569">
    <property type="protein sequence ID" value="CAD8749697.1"/>
    <property type="molecule type" value="Transcribed_RNA"/>
</dbReference>
<organism evidence="1">
    <name type="scientific">Hemiselmis andersenii</name>
    <name type="common">Cryptophyte alga</name>
    <dbReference type="NCBI Taxonomy" id="464988"/>
    <lineage>
        <taxon>Eukaryota</taxon>
        <taxon>Cryptophyceae</taxon>
        <taxon>Cryptomonadales</taxon>
        <taxon>Hemiselmidaceae</taxon>
        <taxon>Hemiselmis</taxon>
    </lineage>
</organism>
<sequence>MHPRPETPTPKRQTPTAQIIRHREIGGVPWTAIQITTASGACCVLDLLMEGKLPQKGFVRNEEVEWDDFIGNRFGANFADANDPSAHALRAVETGGGGAHNGQTIRM</sequence>